<proteinExistence type="predicted"/>
<comment type="caution">
    <text evidence="2">The sequence shown here is derived from an EMBL/GenBank/DDBJ whole genome shotgun (WGS) entry which is preliminary data.</text>
</comment>
<name>A0ABR9LIM3_9PSEU</name>
<gene>
    <name evidence="2" type="ORF">H4W30_007610</name>
</gene>
<evidence type="ECO:0000313" key="2">
    <source>
        <dbReference type="EMBL" id="MBE1580529.1"/>
    </source>
</evidence>
<evidence type="ECO:0000256" key="1">
    <source>
        <dbReference type="SAM" id="MobiDB-lite"/>
    </source>
</evidence>
<evidence type="ECO:0000313" key="3">
    <source>
        <dbReference type="Proteomes" id="UP000656548"/>
    </source>
</evidence>
<dbReference type="Proteomes" id="UP000656548">
    <property type="component" value="Unassembled WGS sequence"/>
</dbReference>
<feature type="region of interest" description="Disordered" evidence="1">
    <location>
        <begin position="174"/>
        <end position="213"/>
    </location>
</feature>
<reference evidence="2 3" key="1">
    <citation type="submission" date="2020-10" db="EMBL/GenBank/DDBJ databases">
        <title>Sequencing the genomes of 1000 actinobacteria strains.</title>
        <authorList>
            <person name="Klenk H.-P."/>
        </authorList>
    </citation>
    <scope>NUCLEOTIDE SEQUENCE [LARGE SCALE GENOMIC DNA]</scope>
    <source>
        <strain evidence="2 3">DSM 46661</strain>
    </source>
</reference>
<dbReference type="RefSeq" id="WP_192747091.1">
    <property type="nucleotide sequence ID" value="NZ_JADBEJ010000007.1"/>
</dbReference>
<keyword evidence="3" id="KW-1185">Reference proteome</keyword>
<protein>
    <submittedName>
        <fullName evidence="2">Uncharacterized protein</fullName>
    </submittedName>
</protein>
<accession>A0ABR9LIM3</accession>
<dbReference type="EMBL" id="JADBEJ010000007">
    <property type="protein sequence ID" value="MBE1580529.1"/>
    <property type="molecule type" value="Genomic_DNA"/>
</dbReference>
<organism evidence="2 3">
    <name type="scientific">Amycolatopsis roodepoortensis</name>
    <dbReference type="NCBI Taxonomy" id="700274"/>
    <lineage>
        <taxon>Bacteria</taxon>
        <taxon>Bacillati</taxon>
        <taxon>Actinomycetota</taxon>
        <taxon>Actinomycetes</taxon>
        <taxon>Pseudonocardiales</taxon>
        <taxon>Pseudonocardiaceae</taxon>
        <taxon>Amycolatopsis</taxon>
    </lineage>
</organism>
<sequence length="600" mass="66648">MSHDPQAPPGASAHTAGHLDELDQALFIGPFIVLNRHNDGIATRRKLDTARSVLHQREDAVTLAGTLRPGIEGVDVDPADTGALAEAGTALVDDLRDWITGYGLAYLVRASGRPGGHHVLARVPDNLLDAYAAYVADAAERHGVRAELRVPRTFRLLSAPHRLGYAAPVLDGTLTPADVPTTSTRPARAPKSPPRPSLSSRRTPEQQTASEREYRRTCAAIRNGLTFAQTWAILEDSRVIARGQVDFRKFMWFRAQTEIAAERGLDESAAWQIASQASTARARKLGRDGWRARYWQPAVERAADPTQHRARRFTELDAPQSTQDAETAAADLERTRTAMHDAAADLIARFRPQRQKSIRAVIDALAVAITSRDGSIDVRSLAERACVSKGVTIEVKAQLTEHGVIAIPERYAGGADHCHRYALGSRAEQALPQKQTTRWYTPTPRSYGSANPEAMRLHHTRERLRWKLRCTLEDATKTTGERWSTSQHPAAKAARSLWAQRARWDALPPDVQDEKRKQRRAFLGRVAPDERRLWFDWLNHRDNLGQAAQRARSGTESASDRAQLETAPITVHLGMRDRSWLDGTAARRKRGQLQLFSEAA</sequence>